<keyword evidence="1" id="KW-0812">Transmembrane</keyword>
<organism evidence="2 3">
    <name type="scientific">Halobaculum litoreum</name>
    <dbReference type="NCBI Taxonomy" id="3031998"/>
    <lineage>
        <taxon>Archaea</taxon>
        <taxon>Methanobacteriati</taxon>
        <taxon>Methanobacteriota</taxon>
        <taxon>Stenosarchaea group</taxon>
        <taxon>Halobacteria</taxon>
        <taxon>Halobacteriales</taxon>
        <taxon>Haloferacaceae</taxon>
        <taxon>Halobaculum</taxon>
    </lineage>
</organism>
<dbReference type="Proteomes" id="UP001596368">
    <property type="component" value="Unassembled WGS sequence"/>
</dbReference>
<keyword evidence="3" id="KW-1185">Reference proteome</keyword>
<dbReference type="GeneID" id="81121634"/>
<name>A0ABD5XS59_9EURY</name>
<dbReference type="EMBL" id="JBHSZG010000001">
    <property type="protein sequence ID" value="MFC7136641.1"/>
    <property type="molecule type" value="Genomic_DNA"/>
</dbReference>
<dbReference type="AlphaFoldDB" id="A0ABD5XS59"/>
<dbReference type="InterPro" id="IPR058341">
    <property type="entry name" value="DUF8028"/>
</dbReference>
<evidence type="ECO:0008006" key="4">
    <source>
        <dbReference type="Google" id="ProtNLM"/>
    </source>
</evidence>
<dbReference type="Pfam" id="PF26071">
    <property type="entry name" value="DUF8028"/>
    <property type="match status" value="1"/>
</dbReference>
<reference evidence="2 3" key="1">
    <citation type="journal article" date="2019" name="Int. J. Syst. Evol. Microbiol.">
        <title>The Global Catalogue of Microorganisms (GCM) 10K type strain sequencing project: providing services to taxonomists for standard genome sequencing and annotation.</title>
        <authorList>
            <consortium name="The Broad Institute Genomics Platform"/>
            <consortium name="The Broad Institute Genome Sequencing Center for Infectious Disease"/>
            <person name="Wu L."/>
            <person name="Ma J."/>
        </authorList>
    </citation>
    <scope>NUCLEOTIDE SEQUENCE [LARGE SCALE GENOMIC DNA]</scope>
    <source>
        <strain evidence="2 3">DT92</strain>
    </source>
</reference>
<accession>A0ABD5XS59</accession>
<evidence type="ECO:0000313" key="2">
    <source>
        <dbReference type="EMBL" id="MFC7136641.1"/>
    </source>
</evidence>
<keyword evidence="1" id="KW-0472">Membrane</keyword>
<comment type="caution">
    <text evidence="2">The sequence shown here is derived from an EMBL/GenBank/DDBJ whole genome shotgun (WGS) entry which is preliminary data.</text>
</comment>
<feature type="transmembrane region" description="Helical" evidence="1">
    <location>
        <begin position="45"/>
        <end position="64"/>
    </location>
</feature>
<feature type="transmembrane region" description="Helical" evidence="1">
    <location>
        <begin position="70"/>
        <end position="87"/>
    </location>
</feature>
<gene>
    <name evidence="2" type="ORF">ACFQRB_09290</name>
</gene>
<protein>
    <recommendedName>
        <fullName evidence="4">1,4-dihydroxy-2-naphthoate octaprenyltransferase</fullName>
    </recommendedName>
</protein>
<dbReference type="RefSeq" id="WP_284014392.1">
    <property type="nucleotide sequence ID" value="NZ_CP126156.1"/>
</dbReference>
<sequence length="96" mass="9803">MSPSNTLPSVASLRESMSTPTDVKNLLAKATGTGKTAAVVPIRAAAFYVAIGLPLVYLPLLAGGVTPDRFAVLLGLLLANAAALVLGHDYGANRLD</sequence>
<proteinExistence type="predicted"/>
<evidence type="ECO:0000313" key="3">
    <source>
        <dbReference type="Proteomes" id="UP001596368"/>
    </source>
</evidence>
<evidence type="ECO:0000256" key="1">
    <source>
        <dbReference type="SAM" id="Phobius"/>
    </source>
</evidence>
<keyword evidence="1" id="KW-1133">Transmembrane helix</keyword>